<gene>
    <name evidence="7" type="ORF">C1SCF055_LOCUS1332</name>
</gene>
<evidence type="ECO:0000256" key="5">
    <source>
        <dbReference type="ARBA" id="ARBA00023002"/>
    </source>
</evidence>
<keyword evidence="5 6" id="KW-0560">Oxidoreductase</keyword>
<dbReference type="PIRSF" id="PIRSF000361">
    <property type="entry name" value="Frd-NADP+_RD"/>
    <property type="match status" value="1"/>
</dbReference>
<evidence type="ECO:0000256" key="1">
    <source>
        <dbReference type="ARBA" id="ARBA00001974"/>
    </source>
</evidence>
<reference evidence="7" key="1">
    <citation type="submission" date="2022-10" db="EMBL/GenBank/DDBJ databases">
        <authorList>
            <person name="Chen Y."/>
            <person name="Dougan E. K."/>
            <person name="Chan C."/>
            <person name="Rhodes N."/>
            <person name="Thang M."/>
        </authorList>
    </citation>
    <scope>NUCLEOTIDE SEQUENCE</scope>
</reference>
<dbReference type="PANTHER" id="PTHR43314">
    <property type="match status" value="1"/>
</dbReference>
<keyword evidence="9" id="KW-1185">Reference proteome</keyword>
<dbReference type="AlphaFoldDB" id="A0A9P1FGB0"/>
<dbReference type="GO" id="GO:0016491">
    <property type="term" value="F:oxidoreductase activity"/>
    <property type="evidence" value="ECO:0007669"/>
    <property type="project" value="UniProtKB-KW"/>
</dbReference>
<sequence>MQSPWQACLDPQKRCPLRRRCAVFLIFVICGGRTFSHATGRSGSVAENGWRIHSGRKIPWNLFSPKVPFLATLVPNHQAAPHNGTHITLSHHGKVPFLEGQSIGVMEGGGLRLYPISSSRMGDDQRSKTLSLYVESQGAGFSNLKVGDKLNITGPLGTEMLLPSDLQDANLIFVATEHGVAPFRGQLRWLFHDSVGKGEFKGLAWLFVGGILLPYDEEFRALERSVRPEHFRYLGIRAQSDEAMTAVQRQMKDHSDELWKLLQSQNSHLYISGKGLEEATSEFFQEVASAQQQNWIQLRRMMRQQGRYHCGW</sequence>
<keyword evidence="4 6" id="KW-0521">NADP</keyword>
<dbReference type="InterPro" id="IPR039261">
    <property type="entry name" value="FNR_nucleotide-bd"/>
</dbReference>
<evidence type="ECO:0000313" key="9">
    <source>
        <dbReference type="Proteomes" id="UP001152797"/>
    </source>
</evidence>
<dbReference type="Gene3D" id="2.40.30.10">
    <property type="entry name" value="Translation factors"/>
    <property type="match status" value="1"/>
</dbReference>
<dbReference type="SUPFAM" id="SSF63380">
    <property type="entry name" value="Riboflavin synthase domain-like"/>
    <property type="match status" value="1"/>
</dbReference>
<evidence type="ECO:0000256" key="3">
    <source>
        <dbReference type="ARBA" id="ARBA00022827"/>
    </source>
</evidence>
<evidence type="ECO:0000313" key="8">
    <source>
        <dbReference type="EMBL" id="CAL4760084.1"/>
    </source>
</evidence>
<dbReference type="EMBL" id="CAMXCT010000034">
    <property type="protein sequence ID" value="CAI3972772.1"/>
    <property type="molecule type" value="Genomic_DNA"/>
</dbReference>
<dbReference type="InterPro" id="IPR015701">
    <property type="entry name" value="FNR"/>
</dbReference>
<evidence type="ECO:0000256" key="4">
    <source>
        <dbReference type="ARBA" id="ARBA00022857"/>
    </source>
</evidence>
<keyword evidence="3 6" id="KW-0274">FAD</keyword>
<organism evidence="7">
    <name type="scientific">Cladocopium goreaui</name>
    <dbReference type="NCBI Taxonomy" id="2562237"/>
    <lineage>
        <taxon>Eukaryota</taxon>
        <taxon>Sar</taxon>
        <taxon>Alveolata</taxon>
        <taxon>Dinophyceae</taxon>
        <taxon>Suessiales</taxon>
        <taxon>Symbiodiniaceae</taxon>
        <taxon>Cladocopium</taxon>
    </lineage>
</organism>
<evidence type="ECO:0000256" key="2">
    <source>
        <dbReference type="ARBA" id="ARBA00022630"/>
    </source>
</evidence>
<evidence type="ECO:0000256" key="6">
    <source>
        <dbReference type="PIRNR" id="PIRNR000361"/>
    </source>
</evidence>
<accession>A0A9P1FGB0</accession>
<protein>
    <submittedName>
        <fullName evidence="8">Ferredoxin--NADP(+) reductase</fullName>
    </submittedName>
</protein>
<reference evidence="8 9" key="2">
    <citation type="submission" date="2024-05" db="EMBL/GenBank/DDBJ databases">
        <authorList>
            <person name="Chen Y."/>
            <person name="Shah S."/>
            <person name="Dougan E. K."/>
            <person name="Thang M."/>
            <person name="Chan C."/>
        </authorList>
    </citation>
    <scope>NUCLEOTIDE SEQUENCE [LARGE SCALE GENOMIC DNA]</scope>
</reference>
<keyword evidence="2 6" id="KW-0285">Flavoprotein</keyword>
<dbReference type="InterPro" id="IPR017938">
    <property type="entry name" value="Riboflavin_synthase-like_b-brl"/>
</dbReference>
<dbReference type="Proteomes" id="UP001152797">
    <property type="component" value="Unassembled WGS sequence"/>
</dbReference>
<dbReference type="OrthoDB" id="1688044at2759"/>
<evidence type="ECO:0000313" key="7">
    <source>
        <dbReference type="EMBL" id="CAI3972772.1"/>
    </source>
</evidence>
<dbReference type="EMBL" id="CAMXCT030000034">
    <property type="protein sequence ID" value="CAL4760084.1"/>
    <property type="molecule type" value="Genomic_DNA"/>
</dbReference>
<proteinExistence type="predicted"/>
<dbReference type="EMBL" id="CAMXCT020000034">
    <property type="protein sequence ID" value="CAL1126147.1"/>
    <property type="molecule type" value="Genomic_DNA"/>
</dbReference>
<dbReference type="Gene3D" id="3.40.50.80">
    <property type="entry name" value="Nucleotide-binding domain of ferredoxin-NADP reductase (FNR) module"/>
    <property type="match status" value="1"/>
</dbReference>
<comment type="cofactor">
    <cofactor evidence="1">
        <name>FAD</name>
        <dbReference type="ChEBI" id="CHEBI:57692"/>
    </cofactor>
</comment>
<comment type="caution">
    <text evidence="7">The sequence shown here is derived from an EMBL/GenBank/DDBJ whole genome shotgun (WGS) entry which is preliminary data.</text>
</comment>
<name>A0A9P1FGB0_9DINO</name>
<dbReference type="SUPFAM" id="SSF52343">
    <property type="entry name" value="Ferredoxin reductase-like, C-terminal NADP-linked domain"/>
    <property type="match status" value="1"/>
</dbReference>